<feature type="transmembrane region" description="Helical" evidence="7">
    <location>
        <begin position="174"/>
        <end position="192"/>
    </location>
</feature>
<evidence type="ECO:0000256" key="1">
    <source>
        <dbReference type="ARBA" id="ARBA00004651"/>
    </source>
</evidence>
<dbReference type="InterPro" id="IPR032816">
    <property type="entry name" value="VTT_dom"/>
</dbReference>
<comment type="subcellular location">
    <subcellularLocation>
        <location evidence="1">Cell membrane</location>
        <topology evidence="1">Multi-pass membrane protein</topology>
    </subcellularLocation>
</comment>
<feature type="domain" description="VTT" evidence="8">
    <location>
        <begin position="30"/>
        <end position="159"/>
    </location>
</feature>
<dbReference type="Pfam" id="PF09335">
    <property type="entry name" value="VTT_dom"/>
    <property type="match status" value="1"/>
</dbReference>
<feature type="transmembrane region" description="Helical" evidence="7">
    <location>
        <begin position="51"/>
        <end position="77"/>
    </location>
</feature>
<protein>
    <recommendedName>
        <fullName evidence="8">VTT domain-containing protein</fullName>
    </recommendedName>
</protein>
<evidence type="ECO:0000256" key="4">
    <source>
        <dbReference type="ARBA" id="ARBA00022692"/>
    </source>
</evidence>
<dbReference type="RefSeq" id="WP_345472700.1">
    <property type="nucleotide sequence ID" value="NZ_BAABHF010000046.1"/>
</dbReference>
<dbReference type="PANTHER" id="PTHR42709">
    <property type="entry name" value="ALKALINE PHOSPHATASE LIKE PROTEIN"/>
    <property type="match status" value="1"/>
</dbReference>
<keyword evidence="3" id="KW-1003">Cell membrane</keyword>
<accession>A0ABP8QXG6</accession>
<dbReference type="PANTHER" id="PTHR42709:SF6">
    <property type="entry name" value="UNDECAPRENYL PHOSPHATE TRANSPORTER A"/>
    <property type="match status" value="1"/>
</dbReference>
<evidence type="ECO:0000256" key="7">
    <source>
        <dbReference type="SAM" id="Phobius"/>
    </source>
</evidence>
<keyword evidence="10" id="KW-1185">Reference proteome</keyword>
<organism evidence="9 10">
    <name type="scientific">Actinoallomurus oryzae</name>
    <dbReference type="NCBI Taxonomy" id="502180"/>
    <lineage>
        <taxon>Bacteria</taxon>
        <taxon>Bacillati</taxon>
        <taxon>Actinomycetota</taxon>
        <taxon>Actinomycetes</taxon>
        <taxon>Streptosporangiales</taxon>
        <taxon>Thermomonosporaceae</taxon>
        <taxon>Actinoallomurus</taxon>
    </lineage>
</organism>
<sequence length="203" mass="22050">MTDWIFPVIDKLGPTGVGVLVLLENLIPPIPSEVVLPLAGFRARTGAMHPVIIWAAATAGSLLGALLLYGLGAWIGYDRLHRLAEQRWFLLTSPADLDRGRRLFDRHGAWIVVVARCVPVLRSLISLPAGVARMPLFRFATLTTAGAGTWNAVFITVGWLLADNWHQVGTYTRPAGIAMTIVIGVAVAFLAGRKLRNHSRGED</sequence>
<gene>
    <name evidence="9" type="ORF">GCM10023191_078540</name>
</gene>
<keyword evidence="4 7" id="KW-0812">Transmembrane</keyword>
<dbReference type="EMBL" id="BAABHF010000046">
    <property type="protein sequence ID" value="GAA4512588.1"/>
    <property type="molecule type" value="Genomic_DNA"/>
</dbReference>
<comment type="caution">
    <text evidence="9">The sequence shown here is derived from an EMBL/GenBank/DDBJ whole genome shotgun (WGS) entry which is preliminary data.</text>
</comment>
<evidence type="ECO:0000313" key="10">
    <source>
        <dbReference type="Proteomes" id="UP001500503"/>
    </source>
</evidence>
<reference evidence="10" key="1">
    <citation type="journal article" date="2019" name="Int. J. Syst. Evol. Microbiol.">
        <title>The Global Catalogue of Microorganisms (GCM) 10K type strain sequencing project: providing services to taxonomists for standard genome sequencing and annotation.</title>
        <authorList>
            <consortium name="The Broad Institute Genomics Platform"/>
            <consortium name="The Broad Institute Genome Sequencing Center for Infectious Disease"/>
            <person name="Wu L."/>
            <person name="Ma J."/>
        </authorList>
    </citation>
    <scope>NUCLEOTIDE SEQUENCE [LARGE SCALE GENOMIC DNA]</scope>
    <source>
        <strain evidence="10">JCM 17933</strain>
    </source>
</reference>
<dbReference type="Proteomes" id="UP001500503">
    <property type="component" value="Unassembled WGS sequence"/>
</dbReference>
<name>A0ABP8QXG6_9ACTN</name>
<feature type="transmembrane region" description="Helical" evidence="7">
    <location>
        <begin position="139"/>
        <end position="162"/>
    </location>
</feature>
<evidence type="ECO:0000256" key="3">
    <source>
        <dbReference type="ARBA" id="ARBA00022475"/>
    </source>
</evidence>
<dbReference type="InterPro" id="IPR051311">
    <property type="entry name" value="DedA_domain"/>
</dbReference>
<keyword evidence="5 7" id="KW-1133">Transmembrane helix</keyword>
<evidence type="ECO:0000259" key="8">
    <source>
        <dbReference type="Pfam" id="PF09335"/>
    </source>
</evidence>
<proteinExistence type="inferred from homology"/>
<comment type="similarity">
    <text evidence="2">Belongs to the DedA family.</text>
</comment>
<evidence type="ECO:0000256" key="5">
    <source>
        <dbReference type="ARBA" id="ARBA00022989"/>
    </source>
</evidence>
<keyword evidence="6 7" id="KW-0472">Membrane</keyword>
<evidence type="ECO:0000256" key="6">
    <source>
        <dbReference type="ARBA" id="ARBA00023136"/>
    </source>
</evidence>
<evidence type="ECO:0000313" key="9">
    <source>
        <dbReference type="EMBL" id="GAA4512588.1"/>
    </source>
</evidence>
<evidence type="ECO:0000256" key="2">
    <source>
        <dbReference type="ARBA" id="ARBA00010792"/>
    </source>
</evidence>